<dbReference type="PANTHER" id="PTHR13305:SF0">
    <property type="entry name" value="H_ACA RIBONUCLEOPROTEIN COMPLEX SUBUNIT 3"/>
    <property type="match status" value="1"/>
</dbReference>
<evidence type="ECO:0000313" key="9">
    <source>
        <dbReference type="Proteomes" id="UP000056925"/>
    </source>
</evidence>
<dbReference type="GeneID" id="41602384"/>
<dbReference type="GO" id="GO:0001522">
    <property type="term" value="P:pseudouridine synthesis"/>
    <property type="evidence" value="ECO:0007669"/>
    <property type="project" value="InterPro"/>
</dbReference>
<dbReference type="PATRIC" id="fig|1434121.4.peg.1330"/>
<comment type="function">
    <text evidence="1 7">Involved in ribosome biogenesis; more specifically in 18S rRNA pseudouridylation and in cleavage of pre-rRNA.</text>
</comment>
<dbReference type="GO" id="GO:0030515">
    <property type="term" value="F:snoRNA binding"/>
    <property type="evidence" value="ECO:0007669"/>
    <property type="project" value="InterPro"/>
</dbReference>
<evidence type="ECO:0000256" key="3">
    <source>
        <dbReference type="ARBA" id="ARBA00018821"/>
    </source>
</evidence>
<proteinExistence type="inferred from homology"/>
<dbReference type="Gene3D" id="2.20.28.40">
    <property type="entry name" value="H/ACA ribonucleoprotein complex, subunit Nop10"/>
    <property type="match status" value="1"/>
</dbReference>
<comment type="similarity">
    <text evidence="2 7">Belongs to the NOP10 family.</text>
</comment>
<sequence length="51" mass="5850">MGQKIRKCKNCGRYTLREICPICGGITFPARPARFSPQDPYGKYRRMAKKG</sequence>
<keyword evidence="4 7" id="KW-0690">Ribosome biogenesis</keyword>
<dbReference type="GO" id="GO:0006364">
    <property type="term" value="P:rRNA processing"/>
    <property type="evidence" value="ECO:0007669"/>
    <property type="project" value="UniProtKB-UniRule"/>
</dbReference>
<keyword evidence="5 7" id="KW-0698">rRNA processing</keyword>
<dbReference type="KEGG" id="mthe:MSTHC_1065"/>
<dbReference type="EMBL" id="CP009502">
    <property type="protein sequence ID" value="AKB15383.1"/>
    <property type="molecule type" value="Genomic_DNA"/>
</dbReference>
<dbReference type="Pfam" id="PF04135">
    <property type="entry name" value="Nop10p"/>
    <property type="match status" value="1"/>
</dbReference>
<dbReference type="HAMAP" id="MF_00803">
    <property type="entry name" value="Nop10"/>
    <property type="match status" value="1"/>
</dbReference>
<dbReference type="HOGENOM" id="CLU_196480_1_0_2"/>
<dbReference type="SUPFAM" id="SSF144210">
    <property type="entry name" value="Nop10-like SnoRNP"/>
    <property type="match status" value="1"/>
</dbReference>
<keyword evidence="6 7" id="KW-0687">Ribonucleoprotein</keyword>
<dbReference type="InterPro" id="IPR036756">
    <property type="entry name" value="H/ACA_rnp_Nop10_sf"/>
</dbReference>
<name>A0A0E3NCM7_METTE</name>
<evidence type="ECO:0000256" key="7">
    <source>
        <dbReference type="HAMAP-Rule" id="MF_00803"/>
    </source>
</evidence>
<organism evidence="8 9">
    <name type="scientific">Methanosarcina thermophila CHTI-55</name>
    <dbReference type="NCBI Taxonomy" id="1434121"/>
    <lineage>
        <taxon>Archaea</taxon>
        <taxon>Methanobacteriati</taxon>
        <taxon>Methanobacteriota</taxon>
        <taxon>Stenosarchaea group</taxon>
        <taxon>Methanomicrobia</taxon>
        <taxon>Methanosarcinales</taxon>
        <taxon>Methanosarcinaceae</taxon>
        <taxon>Methanosarcina</taxon>
    </lineage>
</organism>
<dbReference type="GO" id="GO:1990904">
    <property type="term" value="C:ribonucleoprotein complex"/>
    <property type="evidence" value="ECO:0007669"/>
    <property type="project" value="UniProtKB-KW"/>
</dbReference>
<protein>
    <recommendedName>
        <fullName evidence="3 7">Ribosome biogenesis protein Nop10</fullName>
    </recommendedName>
</protein>
<evidence type="ECO:0000256" key="2">
    <source>
        <dbReference type="ARBA" id="ARBA00009462"/>
    </source>
</evidence>
<dbReference type="InterPro" id="IPR023532">
    <property type="entry name" value="Nop10_arc-typ"/>
</dbReference>
<evidence type="ECO:0000256" key="1">
    <source>
        <dbReference type="ARBA" id="ARBA00002325"/>
    </source>
</evidence>
<dbReference type="PANTHER" id="PTHR13305">
    <property type="entry name" value="RIBOSOME BIOGENESIS PROTEIN NOP10"/>
    <property type="match status" value="1"/>
</dbReference>
<dbReference type="AlphaFoldDB" id="A0A0E3NCM7"/>
<dbReference type="Proteomes" id="UP000056925">
    <property type="component" value="Chromosome"/>
</dbReference>
<dbReference type="RefSeq" id="WP_082086836.1">
    <property type="nucleotide sequence ID" value="NZ_CP009502.1"/>
</dbReference>
<evidence type="ECO:0000313" key="8">
    <source>
        <dbReference type="EMBL" id="AKB15383.1"/>
    </source>
</evidence>
<gene>
    <name evidence="7" type="primary">nop10</name>
    <name evidence="8" type="ORF">MSTHC_1065</name>
</gene>
<evidence type="ECO:0000256" key="4">
    <source>
        <dbReference type="ARBA" id="ARBA00022517"/>
    </source>
</evidence>
<evidence type="ECO:0000256" key="5">
    <source>
        <dbReference type="ARBA" id="ARBA00022552"/>
    </source>
</evidence>
<evidence type="ECO:0000256" key="6">
    <source>
        <dbReference type="ARBA" id="ARBA00023274"/>
    </source>
</evidence>
<dbReference type="InterPro" id="IPR007264">
    <property type="entry name" value="H/ACA_rnp_Nop10"/>
</dbReference>
<accession>A0A0E3NCM7</accession>
<reference evidence="8 9" key="1">
    <citation type="submission" date="2014-07" db="EMBL/GenBank/DDBJ databases">
        <title>Methanogenic archaea and the global carbon cycle.</title>
        <authorList>
            <person name="Henriksen J.R."/>
            <person name="Luke J."/>
            <person name="Reinhart S."/>
            <person name="Benedict M.N."/>
            <person name="Youngblut N.D."/>
            <person name="Metcalf M.E."/>
            <person name="Whitaker R.J."/>
            <person name="Metcalf W.W."/>
        </authorList>
    </citation>
    <scope>NUCLEOTIDE SEQUENCE [LARGE SCALE GENOMIC DNA]</scope>
    <source>
        <strain evidence="8 9">CHTI-55</strain>
    </source>
</reference>
<dbReference type="NCBIfam" id="NF009623">
    <property type="entry name" value="PRK13130.1"/>
    <property type="match status" value="1"/>
</dbReference>